<dbReference type="Pfam" id="PF09338">
    <property type="entry name" value="Gly_reductase"/>
    <property type="match status" value="1"/>
</dbReference>
<comment type="caution">
    <text evidence="2">The sequence shown here is derived from an EMBL/GenBank/DDBJ whole genome shotgun (WGS) entry which is preliminary data.</text>
</comment>
<evidence type="ECO:0000313" key="3">
    <source>
        <dbReference type="Proteomes" id="UP001065549"/>
    </source>
</evidence>
<name>A0A9J6QSD1_9FIRM</name>
<dbReference type="Proteomes" id="UP001065549">
    <property type="component" value="Unassembled WGS sequence"/>
</dbReference>
<dbReference type="RefSeq" id="WP_253021231.1">
    <property type="nucleotide sequence ID" value="NZ_JAOSHN010000004.1"/>
</dbReference>
<evidence type="ECO:0000256" key="1">
    <source>
        <dbReference type="ARBA" id="ARBA00023002"/>
    </source>
</evidence>
<accession>A0A9J6QSD1</accession>
<keyword evidence="1" id="KW-0560">Oxidoreductase</keyword>
<gene>
    <name evidence="2" type="ORF">OBO34_11975</name>
</gene>
<dbReference type="InterPro" id="IPR015417">
    <property type="entry name" value="Gly_reductase_pB_sua/b"/>
</dbReference>
<sequence length="419" mass="45389">MSGMKLNLDIIEIKDICFGENNDIKDGTLVIDKKGLIEYLADPVFAKIDIQLAKPGDSARIIPVKDVIEPRIKEESETSFPGIIGDFGDCGEGTTKVLRGCSVVSTGTIVGFQEGIIDMSGPGAEYTRYSKLNNVVLVIDTIEGIKPAEHEAAVRIAGLKAAHYLAKSALGEEADYQETYQLGPVKEELPKVAIMYMIMAQGLLHDNYVYGVDAKKLHPTLLHPNEVFDGAIVNGCCVVAGDKYTTYDHQNNSLVQEFYKRHGKEIDFRGLIAVPTYPGLADKRRCCSSAVRMARLLGVDGVAIPEEGGGNPEADLMMICRGCEKNDIKTVMMLGPDGVEEPVADTAPEADAVINVGDCNEFVVLPPMERIIGDQNQVKYMSGGAEESIREDGSIRVSLSIIMGSVIGQGTLKMSSYVY</sequence>
<reference evidence="2" key="1">
    <citation type="submission" date="2022-09" db="EMBL/GenBank/DDBJ databases">
        <title>Culturomic study of gut microbiota in children with autism spectrum disorder.</title>
        <authorList>
            <person name="Efimov B.A."/>
            <person name="Chaplin A.V."/>
            <person name="Sokolova S.R."/>
            <person name="Pikina A.P."/>
            <person name="Korzhanova M."/>
            <person name="Belova V."/>
            <person name="Korostin D."/>
        </authorList>
    </citation>
    <scope>NUCLEOTIDE SEQUENCE</scope>
    <source>
        <strain evidence="2">ASD5510</strain>
    </source>
</reference>
<evidence type="ECO:0000313" key="2">
    <source>
        <dbReference type="EMBL" id="MCU7379066.1"/>
    </source>
</evidence>
<dbReference type="AlphaFoldDB" id="A0A9J6QSD1"/>
<protein>
    <submittedName>
        <fullName evidence="2">Glycine/sarcosine/betaine reductase component B subunit</fullName>
    </submittedName>
</protein>
<keyword evidence="3" id="KW-1185">Reference proteome</keyword>
<dbReference type="EMBL" id="JAOSHN010000004">
    <property type="protein sequence ID" value="MCU7379066.1"/>
    <property type="molecule type" value="Genomic_DNA"/>
</dbReference>
<dbReference type="GO" id="GO:0050485">
    <property type="term" value="F:oxidoreductase activity, acting on X-H and Y-H to form an X-Y bond, with a disulfide as acceptor"/>
    <property type="evidence" value="ECO:0007669"/>
    <property type="project" value="InterPro"/>
</dbReference>
<proteinExistence type="predicted"/>
<organism evidence="2 3">
    <name type="scientific">Hominibacterium faecale</name>
    <dbReference type="NCBI Taxonomy" id="2839743"/>
    <lineage>
        <taxon>Bacteria</taxon>
        <taxon>Bacillati</taxon>
        <taxon>Bacillota</taxon>
        <taxon>Clostridia</taxon>
        <taxon>Peptostreptococcales</taxon>
        <taxon>Anaerovoracaceae</taxon>
        <taxon>Hominibacterium</taxon>
    </lineage>
</organism>